<dbReference type="InterPro" id="IPR039760">
    <property type="entry name" value="MOFRL_protein"/>
</dbReference>
<keyword evidence="7" id="KW-0418">Kinase</keyword>
<dbReference type="Proteomes" id="UP001374579">
    <property type="component" value="Unassembled WGS sequence"/>
</dbReference>
<dbReference type="GO" id="GO:0008887">
    <property type="term" value="F:glycerate kinase activity"/>
    <property type="evidence" value="ECO:0007669"/>
    <property type="project" value="UniProtKB-EC"/>
</dbReference>
<protein>
    <recommendedName>
        <fullName evidence="4">Glycerate kinase</fullName>
        <ecNumber evidence="3">2.7.1.31</ecNumber>
    </recommendedName>
</protein>
<dbReference type="SUPFAM" id="SSF82544">
    <property type="entry name" value="GckA/TtuD-like"/>
    <property type="match status" value="1"/>
</dbReference>
<evidence type="ECO:0000256" key="2">
    <source>
        <dbReference type="ARBA" id="ARBA00005393"/>
    </source>
</evidence>
<dbReference type="PANTHER" id="PTHR12227:SF0">
    <property type="entry name" value="GLYCERATE KINASE"/>
    <property type="match status" value="1"/>
</dbReference>
<organism evidence="11 12">
    <name type="scientific">Littorina saxatilis</name>
    <dbReference type="NCBI Taxonomy" id="31220"/>
    <lineage>
        <taxon>Eukaryota</taxon>
        <taxon>Metazoa</taxon>
        <taxon>Spiralia</taxon>
        <taxon>Lophotrochozoa</taxon>
        <taxon>Mollusca</taxon>
        <taxon>Gastropoda</taxon>
        <taxon>Caenogastropoda</taxon>
        <taxon>Littorinimorpha</taxon>
        <taxon>Littorinoidea</taxon>
        <taxon>Littorinidae</taxon>
        <taxon>Littorina</taxon>
    </lineage>
</organism>
<evidence type="ECO:0000259" key="10">
    <source>
        <dbReference type="Pfam" id="PF13660"/>
    </source>
</evidence>
<dbReference type="Gene3D" id="3.40.50.10180">
    <property type="entry name" value="Glycerate kinase, MOFRL-like N-terminal domain"/>
    <property type="match status" value="1"/>
</dbReference>
<keyword evidence="5" id="KW-0808">Transferase</keyword>
<evidence type="ECO:0000256" key="5">
    <source>
        <dbReference type="ARBA" id="ARBA00022679"/>
    </source>
</evidence>
<proteinExistence type="inferred from homology"/>
<comment type="caution">
    <text evidence="11">The sequence shown here is derived from an EMBL/GenBank/DDBJ whole genome shotgun (WGS) entry which is preliminary data.</text>
</comment>
<dbReference type="InterPro" id="IPR025286">
    <property type="entry name" value="MOFRL_assoc_dom"/>
</dbReference>
<name>A0AAN9BBY8_9CAEN</name>
<keyword evidence="8" id="KW-0067">ATP-binding</keyword>
<dbReference type="InterPro" id="IPR038614">
    <property type="entry name" value="GK_N_sf"/>
</dbReference>
<dbReference type="AlphaFoldDB" id="A0AAN9BBY8"/>
<dbReference type="EMBL" id="JBAMIC010000010">
    <property type="protein sequence ID" value="KAK7102478.1"/>
    <property type="molecule type" value="Genomic_DNA"/>
</dbReference>
<dbReference type="EC" id="2.7.1.31" evidence="3"/>
<evidence type="ECO:0000256" key="1">
    <source>
        <dbReference type="ARBA" id="ARBA00000694"/>
    </source>
</evidence>
<comment type="catalytic activity">
    <reaction evidence="1">
        <text>(R)-glycerate + ATP = (2R)-3-phosphoglycerate + ADP + H(+)</text>
        <dbReference type="Rhea" id="RHEA:23516"/>
        <dbReference type="ChEBI" id="CHEBI:15378"/>
        <dbReference type="ChEBI" id="CHEBI:16659"/>
        <dbReference type="ChEBI" id="CHEBI:30616"/>
        <dbReference type="ChEBI" id="CHEBI:58272"/>
        <dbReference type="ChEBI" id="CHEBI:456216"/>
        <dbReference type="EC" id="2.7.1.31"/>
    </reaction>
</comment>
<keyword evidence="6" id="KW-0547">Nucleotide-binding</keyword>
<dbReference type="InterPro" id="IPR037035">
    <property type="entry name" value="GK-like_C_sf"/>
</dbReference>
<dbReference type="InterPro" id="IPR007835">
    <property type="entry name" value="MOFRL"/>
</dbReference>
<evidence type="ECO:0000313" key="12">
    <source>
        <dbReference type="Proteomes" id="UP001374579"/>
    </source>
</evidence>
<feature type="domain" description="MOFRL" evidence="9">
    <location>
        <begin position="408"/>
        <end position="526"/>
    </location>
</feature>
<evidence type="ECO:0000256" key="7">
    <source>
        <dbReference type="ARBA" id="ARBA00022777"/>
    </source>
</evidence>
<keyword evidence="12" id="KW-1185">Reference proteome</keyword>
<dbReference type="Pfam" id="PF13660">
    <property type="entry name" value="DUF4147"/>
    <property type="match status" value="1"/>
</dbReference>
<reference evidence="11 12" key="1">
    <citation type="submission" date="2024-02" db="EMBL/GenBank/DDBJ databases">
        <title>Chromosome-scale genome assembly of the rough periwinkle Littorina saxatilis.</title>
        <authorList>
            <person name="De Jode A."/>
            <person name="Faria R."/>
            <person name="Formenti G."/>
            <person name="Sims Y."/>
            <person name="Smith T.P."/>
            <person name="Tracey A."/>
            <person name="Wood J.M.D."/>
            <person name="Zagrodzka Z.B."/>
            <person name="Johannesson K."/>
            <person name="Butlin R.K."/>
            <person name="Leder E.H."/>
        </authorList>
    </citation>
    <scope>NUCLEOTIDE SEQUENCE [LARGE SCALE GENOMIC DNA]</scope>
    <source>
        <strain evidence="11">Snail1</strain>
        <tissue evidence="11">Muscle</tissue>
    </source>
</reference>
<evidence type="ECO:0000259" key="9">
    <source>
        <dbReference type="Pfam" id="PF05161"/>
    </source>
</evidence>
<comment type="similarity">
    <text evidence="2">Belongs to the glycerate kinase type-2 family.</text>
</comment>
<dbReference type="GO" id="GO:0005524">
    <property type="term" value="F:ATP binding"/>
    <property type="evidence" value="ECO:0007669"/>
    <property type="project" value="UniProtKB-KW"/>
</dbReference>
<gene>
    <name evidence="11" type="ORF">V1264_020691</name>
</gene>
<dbReference type="Pfam" id="PF05161">
    <property type="entry name" value="MOFRL"/>
    <property type="match status" value="1"/>
</dbReference>
<dbReference type="Gene3D" id="3.40.1480.10">
    <property type="entry name" value="MOFRL domain"/>
    <property type="match status" value="1"/>
</dbReference>
<sequence length="534" mass="57825">MMSTKEKEPVMSPENVEMRRMLRDIFTTAVDSVMPRSMLEKMVHFNAKLNVLTVAERNYSVNRNVFVVGFGKAVLGMARVVEDLLGEHIIKGILSIPDGARKDLEKAGKKDMLLSEGSKICVQEGASNNLPDNNAFRAARDINKLISNLTSKDIVIVLMSGGGSALLPYPIEPLDMDDVINTTRELFNHGATIGDVNTVRKHLEVLKGGGLAKAAMPAQVISLIISDVIGDSLDLIASGPTVRSTYSPHRCLEVISRLNAGKAIPERVLTMLQSRKTILSRQSQVTADPRGGVTECVVDDKTDWSRVHNVLVGTNNIVCSAAAHCAEQLGFVSLVLSAELCGEARQVGVVMAKLAQYITACYHPRVGTTADSDLIMLELNIAKHGISKNKLNEIAVKARNAQNLKKPMCIVAGGETTVTITGTGMGGRSQEMALTAGIQLQKGFQVFKERRPQARVFFLSAGTDGQDGPTRAAGALVDENFMADALAQGLNPQKFLDNNDAYNFFSQFYRSKDLVVTGLTGTNVMDIQLLVVRI</sequence>
<evidence type="ECO:0000313" key="11">
    <source>
        <dbReference type="EMBL" id="KAK7102478.1"/>
    </source>
</evidence>
<dbReference type="GO" id="GO:0005737">
    <property type="term" value="C:cytoplasm"/>
    <property type="evidence" value="ECO:0007669"/>
    <property type="project" value="TreeGrafter"/>
</dbReference>
<dbReference type="PANTHER" id="PTHR12227">
    <property type="entry name" value="GLYCERATE KINASE"/>
    <property type="match status" value="1"/>
</dbReference>
<evidence type="ECO:0000256" key="3">
    <source>
        <dbReference type="ARBA" id="ARBA00012101"/>
    </source>
</evidence>
<evidence type="ECO:0000256" key="8">
    <source>
        <dbReference type="ARBA" id="ARBA00022840"/>
    </source>
</evidence>
<accession>A0AAN9BBY8</accession>
<dbReference type="FunFam" id="3.40.50.10180:FF:000001">
    <property type="entry name" value="Glycerate kinase"/>
    <property type="match status" value="1"/>
</dbReference>
<evidence type="ECO:0000256" key="6">
    <source>
        <dbReference type="ARBA" id="ARBA00022741"/>
    </source>
</evidence>
<evidence type="ECO:0000256" key="4">
    <source>
        <dbReference type="ARBA" id="ARBA00020720"/>
    </source>
</evidence>
<feature type="domain" description="MOFRL-associated" evidence="10">
    <location>
        <begin position="22"/>
        <end position="273"/>
    </location>
</feature>